<dbReference type="AlphaFoldDB" id="A0A1R1ANF0"/>
<dbReference type="EMBL" id="MRTF01000018">
    <property type="protein sequence ID" value="OME87082.1"/>
    <property type="molecule type" value="Genomic_DNA"/>
</dbReference>
<evidence type="ECO:0000259" key="1">
    <source>
        <dbReference type="SMART" id="SM00909"/>
    </source>
</evidence>
<reference evidence="2 3" key="1">
    <citation type="submission" date="2016-11" db="EMBL/GenBank/DDBJ databases">
        <title>Paenibacillus species isolates.</title>
        <authorList>
            <person name="Beno S.M."/>
        </authorList>
    </citation>
    <scope>NUCLEOTIDE SEQUENCE [LARGE SCALE GENOMIC DNA]</scope>
    <source>
        <strain evidence="2 3">FSL F4-0100</strain>
    </source>
</reference>
<accession>A0A1R1ANF0</accession>
<dbReference type="Proteomes" id="UP000187074">
    <property type="component" value="Unassembled WGS sequence"/>
</dbReference>
<name>A0A1R1ANF0_PAELA</name>
<gene>
    <name evidence="2" type="ORF">BK123_32050</name>
</gene>
<dbReference type="PROSITE" id="PS51257">
    <property type="entry name" value="PROKAR_LIPOPROTEIN"/>
    <property type="match status" value="1"/>
</dbReference>
<dbReference type="Pfam" id="PF10646">
    <property type="entry name" value="Germane"/>
    <property type="match status" value="1"/>
</dbReference>
<evidence type="ECO:0000313" key="3">
    <source>
        <dbReference type="Proteomes" id="UP000187074"/>
    </source>
</evidence>
<feature type="domain" description="GerMN" evidence="1">
    <location>
        <begin position="75"/>
        <end position="157"/>
    </location>
</feature>
<comment type="caution">
    <text evidence="2">The sequence shown here is derived from an EMBL/GenBank/DDBJ whole genome shotgun (WGS) entry which is preliminary data.</text>
</comment>
<dbReference type="SMART" id="SM00909">
    <property type="entry name" value="Germane"/>
    <property type="match status" value="1"/>
</dbReference>
<evidence type="ECO:0000313" key="2">
    <source>
        <dbReference type="EMBL" id="OME87082.1"/>
    </source>
</evidence>
<dbReference type="InterPro" id="IPR019606">
    <property type="entry name" value="GerMN"/>
</dbReference>
<protein>
    <recommendedName>
        <fullName evidence="1">GerMN domain-containing protein</fullName>
    </recommendedName>
</protein>
<sequence length="171" mass="18938">MRKKRNRVAFVVLIILFIFIISSCGSNSDMETALSNHSGDSSLEEEIKVYVTDDEMTTLYPLNVEIRYNSAEEKISEALKALAVAKAEGKTGLWSGVTFRNMVLSGGDLTVDLQDMSYLGSSGEALALEAIKKTVFQFEEVEYLDLHVDGEAVSSLMGHLDLEHPIKKNKE</sequence>
<organism evidence="2 3">
    <name type="scientific">Paenibacillus lautus</name>
    <name type="common">Bacillus lautus</name>
    <dbReference type="NCBI Taxonomy" id="1401"/>
    <lineage>
        <taxon>Bacteria</taxon>
        <taxon>Bacillati</taxon>
        <taxon>Bacillota</taxon>
        <taxon>Bacilli</taxon>
        <taxon>Bacillales</taxon>
        <taxon>Paenibacillaceae</taxon>
        <taxon>Paenibacillus</taxon>
    </lineage>
</organism>
<dbReference type="OrthoDB" id="1954033at2"/>
<dbReference type="RefSeq" id="WP_076326351.1">
    <property type="nucleotide sequence ID" value="NZ_MRTF01000018.1"/>
</dbReference>
<proteinExistence type="predicted"/>